<dbReference type="SUPFAM" id="SSF48464">
    <property type="entry name" value="ENTH/VHS domain"/>
    <property type="match status" value="1"/>
</dbReference>
<keyword evidence="8" id="KW-0968">Cytoplasmic vesicle</keyword>
<dbReference type="CDD" id="cd16987">
    <property type="entry name" value="ANTH_N_AP180_plant"/>
    <property type="match status" value="1"/>
</dbReference>
<dbReference type="AlphaFoldDB" id="A0A1E5V014"/>
<dbReference type="InterPro" id="IPR008942">
    <property type="entry name" value="ENTH_VHS"/>
</dbReference>
<evidence type="ECO:0000256" key="1">
    <source>
        <dbReference type="ARBA" id="ARBA00004132"/>
    </source>
</evidence>
<evidence type="ECO:0000256" key="7">
    <source>
        <dbReference type="ARBA" id="ARBA00023176"/>
    </source>
</evidence>
<dbReference type="GO" id="GO:0030136">
    <property type="term" value="C:clathrin-coated vesicle"/>
    <property type="evidence" value="ECO:0007669"/>
    <property type="project" value="UniProtKB-SubCell"/>
</dbReference>
<dbReference type="GO" id="GO:0048268">
    <property type="term" value="P:clathrin coat assembly"/>
    <property type="evidence" value="ECO:0007669"/>
    <property type="project" value="InterPro"/>
</dbReference>
<keyword evidence="5" id="KW-0333">Golgi apparatus</keyword>
<dbReference type="PROSITE" id="PS50942">
    <property type="entry name" value="ENTH"/>
    <property type="match status" value="1"/>
</dbReference>
<evidence type="ECO:0000256" key="5">
    <source>
        <dbReference type="ARBA" id="ARBA00023034"/>
    </source>
</evidence>
<dbReference type="GO" id="GO:0072583">
    <property type="term" value="P:clathrin-dependent endocytosis"/>
    <property type="evidence" value="ECO:0007669"/>
    <property type="project" value="InterPro"/>
</dbReference>
<evidence type="ECO:0000256" key="6">
    <source>
        <dbReference type="ARBA" id="ARBA00023136"/>
    </source>
</evidence>
<dbReference type="InterPro" id="IPR011417">
    <property type="entry name" value="ANTH_dom"/>
</dbReference>
<dbReference type="STRING" id="888268.A0A1E5V014"/>
<gene>
    <name evidence="11" type="ORF">BAE44_0020467</name>
</gene>
<dbReference type="GO" id="GO:0032050">
    <property type="term" value="F:clathrin heavy chain binding"/>
    <property type="evidence" value="ECO:0007669"/>
    <property type="project" value="TreeGrafter"/>
</dbReference>
<comment type="caution">
    <text evidence="11">The sequence shown here is derived from an EMBL/GenBank/DDBJ whole genome shotgun (WGS) entry which is preliminary data.</text>
</comment>
<dbReference type="PANTHER" id="PTHR22951:SF23">
    <property type="entry name" value="OS05G0112101 PROTEIN"/>
    <property type="match status" value="1"/>
</dbReference>
<keyword evidence="4" id="KW-0254">Endocytosis</keyword>
<keyword evidence="7" id="KW-0168">Coated pit</keyword>
<dbReference type="PANTHER" id="PTHR22951">
    <property type="entry name" value="CLATHRIN ASSEMBLY PROTEIN"/>
    <property type="match status" value="1"/>
</dbReference>
<proteinExistence type="predicted"/>
<dbReference type="SMART" id="SM00273">
    <property type="entry name" value="ENTH"/>
    <property type="match status" value="1"/>
</dbReference>
<evidence type="ECO:0000313" key="12">
    <source>
        <dbReference type="Proteomes" id="UP000095767"/>
    </source>
</evidence>
<dbReference type="FunFam" id="1.20.58.150:FF:000005">
    <property type="entry name" value="putative clathrin assembly protein At2g25430"/>
    <property type="match status" value="1"/>
</dbReference>
<dbReference type="FunFam" id="1.25.40.90:FF:000054">
    <property type="entry name" value="Putative clathrin assembly protein"/>
    <property type="match status" value="1"/>
</dbReference>
<name>A0A1E5V014_9POAL</name>
<protein>
    <submittedName>
        <fullName evidence="11">Putative clathrin assembly protein</fullName>
    </submittedName>
</protein>
<feature type="compositionally biased region" description="Low complexity" evidence="9">
    <location>
        <begin position="371"/>
        <end position="385"/>
    </location>
</feature>
<dbReference type="GO" id="GO:0005546">
    <property type="term" value="F:phosphatidylinositol-4,5-bisphosphate binding"/>
    <property type="evidence" value="ECO:0007669"/>
    <property type="project" value="TreeGrafter"/>
</dbReference>
<dbReference type="InterPro" id="IPR045192">
    <property type="entry name" value="AP180-like"/>
</dbReference>
<evidence type="ECO:0000259" key="10">
    <source>
        <dbReference type="PROSITE" id="PS50942"/>
    </source>
</evidence>
<dbReference type="Gene3D" id="1.20.58.150">
    <property type="entry name" value="ANTH domain"/>
    <property type="match status" value="1"/>
</dbReference>
<evidence type="ECO:0000256" key="8">
    <source>
        <dbReference type="ARBA" id="ARBA00023329"/>
    </source>
</evidence>
<accession>A0A1E5V014</accession>
<dbReference type="GO" id="GO:0006900">
    <property type="term" value="P:vesicle budding from membrane"/>
    <property type="evidence" value="ECO:0007669"/>
    <property type="project" value="TreeGrafter"/>
</dbReference>
<dbReference type="Pfam" id="PF07651">
    <property type="entry name" value="ANTH"/>
    <property type="match status" value="1"/>
</dbReference>
<evidence type="ECO:0000256" key="9">
    <source>
        <dbReference type="SAM" id="MobiDB-lite"/>
    </source>
</evidence>
<reference evidence="11 12" key="1">
    <citation type="submission" date="2016-09" db="EMBL/GenBank/DDBJ databases">
        <title>The draft genome of Dichanthelium oligosanthes: A C3 panicoid grass species.</title>
        <authorList>
            <person name="Studer A.J."/>
            <person name="Schnable J.C."/>
            <person name="Brutnell T.P."/>
        </authorList>
    </citation>
    <scope>NUCLEOTIDE SEQUENCE [LARGE SCALE GENOMIC DNA]</scope>
    <source>
        <strain evidence="12">cv. Kellogg 1175</strain>
        <tissue evidence="11">Leaf</tissue>
    </source>
</reference>
<dbReference type="GO" id="GO:0005794">
    <property type="term" value="C:Golgi apparatus"/>
    <property type="evidence" value="ECO:0007669"/>
    <property type="project" value="UniProtKB-SubCell"/>
</dbReference>
<dbReference type="InterPro" id="IPR048050">
    <property type="entry name" value="ANTH_N_plant"/>
</dbReference>
<dbReference type="SUPFAM" id="SSF89009">
    <property type="entry name" value="GAT-like domain"/>
    <property type="match status" value="1"/>
</dbReference>
<dbReference type="Gene3D" id="1.25.40.90">
    <property type="match status" value="1"/>
</dbReference>
<evidence type="ECO:0000256" key="4">
    <source>
        <dbReference type="ARBA" id="ARBA00022583"/>
    </source>
</evidence>
<dbReference type="OrthoDB" id="44015at2759"/>
<dbReference type="GO" id="GO:0005545">
    <property type="term" value="F:1-phosphatidylinositol binding"/>
    <property type="evidence" value="ECO:0007669"/>
    <property type="project" value="InterPro"/>
</dbReference>
<evidence type="ECO:0000313" key="11">
    <source>
        <dbReference type="EMBL" id="OEL18503.1"/>
    </source>
</evidence>
<dbReference type="GO" id="GO:0000149">
    <property type="term" value="F:SNARE binding"/>
    <property type="evidence" value="ECO:0007669"/>
    <property type="project" value="TreeGrafter"/>
</dbReference>
<dbReference type="InterPro" id="IPR014712">
    <property type="entry name" value="ANTH_dom_sf"/>
</dbReference>
<feature type="domain" description="ENTH" evidence="10">
    <location>
        <begin position="21"/>
        <end position="160"/>
    </location>
</feature>
<evidence type="ECO:0000256" key="2">
    <source>
        <dbReference type="ARBA" id="ARBA00004555"/>
    </source>
</evidence>
<dbReference type="InterPro" id="IPR013809">
    <property type="entry name" value="ENTH"/>
</dbReference>
<keyword evidence="12" id="KW-1185">Reference proteome</keyword>
<feature type="region of interest" description="Disordered" evidence="9">
    <location>
        <begin position="317"/>
        <end position="344"/>
    </location>
</feature>
<keyword evidence="6" id="KW-0472">Membrane</keyword>
<feature type="region of interest" description="Disordered" evidence="9">
    <location>
        <begin position="362"/>
        <end position="391"/>
    </location>
</feature>
<organism evidence="11 12">
    <name type="scientific">Dichanthelium oligosanthes</name>
    <dbReference type="NCBI Taxonomy" id="888268"/>
    <lineage>
        <taxon>Eukaryota</taxon>
        <taxon>Viridiplantae</taxon>
        <taxon>Streptophyta</taxon>
        <taxon>Embryophyta</taxon>
        <taxon>Tracheophyta</taxon>
        <taxon>Spermatophyta</taxon>
        <taxon>Magnoliopsida</taxon>
        <taxon>Liliopsida</taxon>
        <taxon>Poales</taxon>
        <taxon>Poaceae</taxon>
        <taxon>PACMAD clade</taxon>
        <taxon>Panicoideae</taxon>
        <taxon>Panicodae</taxon>
        <taxon>Paniceae</taxon>
        <taxon>Dichantheliinae</taxon>
        <taxon>Dichanthelium</taxon>
    </lineage>
</organism>
<dbReference type="GO" id="GO:0005905">
    <property type="term" value="C:clathrin-coated pit"/>
    <property type="evidence" value="ECO:0007669"/>
    <property type="project" value="UniProtKB-SubCell"/>
</dbReference>
<comment type="subcellular location">
    <subcellularLocation>
        <location evidence="1">Cytoplasmic vesicle</location>
        <location evidence="1">Clathrin-coated vesicle</location>
    </subcellularLocation>
    <subcellularLocation>
        <location evidence="2">Golgi apparatus</location>
    </subcellularLocation>
    <subcellularLocation>
        <location evidence="3">Membrane</location>
        <location evidence="3">Clathrin-coated pit</location>
    </subcellularLocation>
</comment>
<evidence type="ECO:0000256" key="3">
    <source>
        <dbReference type="ARBA" id="ARBA00004600"/>
    </source>
</evidence>
<sequence length="618" mass="66175">MSIRKALGAVKDQATIGIARVSGAVKPDLDVAIVRATSHDDAPPDDRHAREVLRLAAGGSQRSCVASLARRLARTRDYVVAAKCLALLHRLAAEGDPHLRGELLRPALSGRRAGEPVLSLLLDFRDEAHAASWDHSAFVRAYALYLDERVRFLASLLPPPRAVRFADDYGSLGGGSAPPAPPPATASVGDMDPERLLVRARQLRQLLDLFLACRPAGAARDSRVVFATLYPLLKESFQLYEDLSTVLAVLLDRFFDMEYPECVKAFETYVSSAKQIDHLLSFYAWCDDVGAARSSDFPEVKRIDEKLLETLEQFLRERGQASRSSPPPRSPQSADQSAFREQDEPAEYVDMDSIKALPAPEGYSAQTTRSVPAKASAAVSATKTPQARHADLVDLREPAATADEQDNKLALALFSAPPATNGTDSSWVAFPSESDDAPVATSAWQTPAAEPGKADWELALVETASNLSQQTASLGGGMDPLLLGGMYDQGAVRQQVAAHATSGSASSVALPTHGRSAAAPVLMLPAPDGTVQTIGGDPFAASLAVPPPSYVQMAEMERKQQLLVQEQQMWAQYRQGGMQGQPVGFNGLAAGSVFVASNTAVAVPYGMPMAYNHVGGYY</sequence>
<dbReference type="EMBL" id="LWDX02056419">
    <property type="protein sequence ID" value="OEL18503.1"/>
    <property type="molecule type" value="Genomic_DNA"/>
</dbReference>
<dbReference type="Proteomes" id="UP000095767">
    <property type="component" value="Unassembled WGS sequence"/>
</dbReference>